<reference evidence="2 3" key="1">
    <citation type="submission" date="2005-07" db="EMBL/GenBank/DDBJ databases">
        <authorList>
            <person name="Mural R.J."/>
            <person name="Li P.W."/>
            <person name="Adams M.D."/>
            <person name="Amanatides P.G."/>
            <person name="Baden-Tillson H."/>
            <person name="Barnstead M."/>
            <person name="Chin S.H."/>
            <person name="Dew I."/>
            <person name="Evans C.A."/>
            <person name="Ferriera S."/>
            <person name="Flanigan M."/>
            <person name="Fosler C."/>
            <person name="Glodek A."/>
            <person name="Gu Z."/>
            <person name="Holt R.A."/>
            <person name="Jennings D."/>
            <person name="Kraft C.L."/>
            <person name="Lu F."/>
            <person name="Nguyen T."/>
            <person name="Nusskern D.R."/>
            <person name="Pfannkoch C.M."/>
            <person name="Sitter C."/>
            <person name="Sutton G.G."/>
            <person name="Venter J.C."/>
            <person name="Wang Z."/>
            <person name="Woodage T."/>
            <person name="Zheng X.H."/>
            <person name="Zhong F."/>
        </authorList>
    </citation>
    <scope>NUCLEOTIDE SEQUENCE [LARGE SCALE GENOMIC DNA]</scope>
    <source>
        <strain>BN</strain>
        <strain evidence="3">Sprague-Dawley</strain>
    </source>
</reference>
<feature type="region of interest" description="Disordered" evidence="1">
    <location>
        <begin position="1"/>
        <end position="63"/>
    </location>
</feature>
<accession>A6KQ32</accession>
<gene>
    <name evidence="2" type="ORF">rCG_58922</name>
</gene>
<name>A6KQ32_RAT</name>
<dbReference type="EMBL" id="CH474084">
    <property type="protein sequence ID" value="EDL74957.1"/>
    <property type="molecule type" value="Genomic_DNA"/>
</dbReference>
<evidence type="ECO:0000313" key="2">
    <source>
        <dbReference type="EMBL" id="EDL74957.1"/>
    </source>
</evidence>
<proteinExistence type="predicted"/>
<dbReference type="AlphaFoldDB" id="A6KQ32"/>
<sequence length="84" mass="8975">MDRPAPQLGKGAMHNAPLGCSRTLGWDRGTRLTPRKTQSRLTRERCSGHTEKRRGPCAPARKGLNRNCAAVGSAELLGGVVKGP</sequence>
<organism evidence="2 3">
    <name type="scientific">Rattus norvegicus</name>
    <name type="common">Rat</name>
    <dbReference type="NCBI Taxonomy" id="10116"/>
    <lineage>
        <taxon>Eukaryota</taxon>
        <taxon>Metazoa</taxon>
        <taxon>Chordata</taxon>
        <taxon>Craniata</taxon>
        <taxon>Vertebrata</taxon>
        <taxon>Euteleostomi</taxon>
        <taxon>Mammalia</taxon>
        <taxon>Eutheria</taxon>
        <taxon>Euarchontoglires</taxon>
        <taxon>Glires</taxon>
        <taxon>Rodentia</taxon>
        <taxon>Myomorpha</taxon>
        <taxon>Muroidea</taxon>
        <taxon>Muridae</taxon>
        <taxon>Murinae</taxon>
        <taxon>Rattus</taxon>
    </lineage>
</organism>
<evidence type="ECO:0000313" key="3">
    <source>
        <dbReference type="Proteomes" id="UP000234681"/>
    </source>
</evidence>
<feature type="compositionally biased region" description="Basic and acidic residues" evidence="1">
    <location>
        <begin position="41"/>
        <end position="54"/>
    </location>
</feature>
<dbReference type="Proteomes" id="UP000234681">
    <property type="component" value="Chromosome 12"/>
</dbReference>
<evidence type="ECO:0000256" key="1">
    <source>
        <dbReference type="SAM" id="MobiDB-lite"/>
    </source>
</evidence>
<protein>
    <submittedName>
        <fullName evidence="2">RCG58922</fullName>
    </submittedName>
</protein>